<keyword evidence="3" id="KW-1185">Reference proteome</keyword>
<sequence>MDYIGECCLAFTANNINFLIPVSGVKRVCDARQGTAAEEDMRVLNFPVIAGRTEERQWDYILILETGRTVFGLLAEEILGLRVLKEEELLSLHPPVLNERNQYLQAVAKLRGDDGIAVLGYLLNPEQLYQRIINYSGSPPGGA</sequence>
<name>A0A1M4TRT7_9CLOT</name>
<evidence type="ECO:0000313" key="2">
    <source>
        <dbReference type="EMBL" id="SHE47126.1"/>
    </source>
</evidence>
<accession>A0A1M4TRT7</accession>
<dbReference type="InterPro" id="IPR002545">
    <property type="entry name" value="CheW-lke_dom"/>
</dbReference>
<dbReference type="GO" id="GO:0007165">
    <property type="term" value="P:signal transduction"/>
    <property type="evidence" value="ECO:0007669"/>
    <property type="project" value="InterPro"/>
</dbReference>
<dbReference type="RefSeq" id="WP_072848848.1">
    <property type="nucleotide sequence ID" value="NZ_FQVI01000002.1"/>
</dbReference>
<reference evidence="2 3" key="1">
    <citation type="submission" date="2016-11" db="EMBL/GenBank/DDBJ databases">
        <authorList>
            <person name="Jaros S."/>
            <person name="Januszkiewicz K."/>
            <person name="Wedrychowicz H."/>
        </authorList>
    </citation>
    <scope>NUCLEOTIDE SEQUENCE [LARGE SCALE GENOMIC DNA]</scope>
    <source>
        <strain evidence="2 3">DSM 17459</strain>
    </source>
</reference>
<evidence type="ECO:0000313" key="3">
    <source>
        <dbReference type="Proteomes" id="UP000184245"/>
    </source>
</evidence>
<feature type="domain" description="CheW-like" evidence="1">
    <location>
        <begin position="52"/>
        <end position="130"/>
    </location>
</feature>
<proteinExistence type="predicted"/>
<dbReference type="SUPFAM" id="SSF50341">
    <property type="entry name" value="CheW-like"/>
    <property type="match status" value="1"/>
</dbReference>
<gene>
    <name evidence="2" type="ORF">SAMN02745158_00561</name>
</gene>
<dbReference type="OrthoDB" id="1957109at2"/>
<dbReference type="STRING" id="1122155.SAMN02745158_00561"/>
<dbReference type="InterPro" id="IPR036061">
    <property type="entry name" value="CheW-like_dom_sf"/>
</dbReference>
<dbReference type="EMBL" id="FQVI01000002">
    <property type="protein sequence ID" value="SHE47126.1"/>
    <property type="molecule type" value="Genomic_DNA"/>
</dbReference>
<organism evidence="2 3">
    <name type="scientific">Lactonifactor longoviformis DSM 17459</name>
    <dbReference type="NCBI Taxonomy" id="1122155"/>
    <lineage>
        <taxon>Bacteria</taxon>
        <taxon>Bacillati</taxon>
        <taxon>Bacillota</taxon>
        <taxon>Clostridia</taxon>
        <taxon>Eubacteriales</taxon>
        <taxon>Clostridiaceae</taxon>
        <taxon>Lactonifactor</taxon>
    </lineage>
</organism>
<dbReference type="GO" id="GO:0006935">
    <property type="term" value="P:chemotaxis"/>
    <property type="evidence" value="ECO:0007669"/>
    <property type="project" value="InterPro"/>
</dbReference>
<dbReference type="Pfam" id="PF01584">
    <property type="entry name" value="CheW"/>
    <property type="match status" value="1"/>
</dbReference>
<protein>
    <submittedName>
        <fullName evidence="2">CheW-like domain-containing protein</fullName>
    </submittedName>
</protein>
<evidence type="ECO:0000259" key="1">
    <source>
        <dbReference type="Pfam" id="PF01584"/>
    </source>
</evidence>
<dbReference type="AlphaFoldDB" id="A0A1M4TRT7"/>
<dbReference type="Proteomes" id="UP000184245">
    <property type="component" value="Unassembled WGS sequence"/>
</dbReference>